<dbReference type="FunFam" id="1.10.40.30:FF:000001">
    <property type="entry name" value="Argininosuccinate lyase"/>
    <property type="match status" value="1"/>
</dbReference>
<evidence type="ECO:0000256" key="2">
    <source>
        <dbReference type="ARBA" id="ARBA00004941"/>
    </source>
</evidence>
<dbReference type="PRINTS" id="PR00145">
    <property type="entry name" value="ARGSUCLYASE"/>
</dbReference>
<name>A0A162JLL0_9PROT</name>
<dbReference type="GO" id="GO:0005829">
    <property type="term" value="C:cytosol"/>
    <property type="evidence" value="ECO:0007669"/>
    <property type="project" value="TreeGrafter"/>
</dbReference>
<dbReference type="Gene3D" id="1.10.40.30">
    <property type="entry name" value="Fumarase/aspartase (C-terminal domain)"/>
    <property type="match status" value="1"/>
</dbReference>
<evidence type="ECO:0000259" key="8">
    <source>
        <dbReference type="Pfam" id="PF00206"/>
    </source>
</evidence>
<keyword evidence="7" id="KW-0963">Cytoplasm</keyword>
<dbReference type="InterPro" id="IPR000362">
    <property type="entry name" value="Fumarate_lyase_fam"/>
</dbReference>
<dbReference type="Gene3D" id="1.20.200.10">
    <property type="entry name" value="Fumarase/aspartase (Central domain)"/>
    <property type="match status" value="1"/>
</dbReference>
<dbReference type="RefSeq" id="WP_062770164.1">
    <property type="nucleotide sequence ID" value="NZ_CP121045.1"/>
</dbReference>
<dbReference type="OrthoDB" id="9769623at2"/>
<evidence type="ECO:0000256" key="5">
    <source>
        <dbReference type="ARBA" id="ARBA00022605"/>
    </source>
</evidence>
<evidence type="ECO:0000256" key="6">
    <source>
        <dbReference type="ARBA" id="ARBA00023239"/>
    </source>
</evidence>
<evidence type="ECO:0000259" key="9">
    <source>
        <dbReference type="Pfam" id="PF14698"/>
    </source>
</evidence>
<dbReference type="CDD" id="cd01359">
    <property type="entry name" value="Argininosuccinate_lyase"/>
    <property type="match status" value="1"/>
</dbReference>
<sequence>MTSDSKGGAGRASGVNMWGGHFDSAPSDLMQEINASIDFDKRLYAQDIAGSRAHARMLGARGILSAEDVAAIENGLDQVLAEIEGGDFPFSRELEDIHMNVEARLTEIIGDAGKRLHTGRSRNDQVATDFRLWLRDMLDRFDGQLRDLQAALIERAEQHAETVMPGFTHLQTAQPVTFGHHLLAYVEMFGRDRGRLSDARRRLNESPLGSAALAGTSFPIDRHMTAAELGFDRPMANSLDGVSARDFALEFLGAAAICGTHLSRIAEELVIWSSAPFRFVRMSDAYTTGSSIMPQKRNPDAAELVRAKVGRIMGAQVALMTVMKGLPLAYSKDMQEDKEPTFDAVDALSLAIQAMTGMIRDLTVSPDAMRAQASGGYSTATDLADWLVRVVGLPFREAHHLTGRVVRAAETRGLRLDELSAEDLAAVDARITAEAMAVLTVDASVRSRMSFGGTAPDGVRARAAEARERFL</sequence>
<comment type="catalytic activity">
    <reaction evidence="1 7">
        <text>2-(N(omega)-L-arginino)succinate = fumarate + L-arginine</text>
        <dbReference type="Rhea" id="RHEA:24020"/>
        <dbReference type="ChEBI" id="CHEBI:29806"/>
        <dbReference type="ChEBI" id="CHEBI:32682"/>
        <dbReference type="ChEBI" id="CHEBI:57472"/>
        <dbReference type="EC" id="4.3.2.1"/>
    </reaction>
</comment>
<dbReference type="GeneID" id="97239943"/>
<dbReference type="InterPro" id="IPR024083">
    <property type="entry name" value="Fumarase/histidase_N"/>
</dbReference>
<dbReference type="SUPFAM" id="SSF48557">
    <property type="entry name" value="L-aspartase-like"/>
    <property type="match status" value="1"/>
</dbReference>
<protein>
    <recommendedName>
        <fullName evidence="3 7">Argininosuccinate lyase</fullName>
        <shortName evidence="7">ASAL</shortName>
        <ecNumber evidence="3 7">4.3.2.1</ecNumber>
    </recommendedName>
    <alternativeName>
        <fullName evidence="7">Arginosuccinase</fullName>
    </alternativeName>
</protein>
<comment type="pathway">
    <text evidence="2 7">Amino-acid biosynthesis; L-arginine biosynthesis; L-arginine from L-ornithine and carbamoyl phosphate: step 3/3.</text>
</comment>
<reference evidence="10 11" key="1">
    <citation type="submission" date="2015-12" db="EMBL/GenBank/DDBJ databases">
        <title>Genome sequence of Tistrella mobilis MCCC 1A02139.</title>
        <authorList>
            <person name="Lu L."/>
            <person name="Lai Q."/>
            <person name="Shao Z."/>
            <person name="Qian P."/>
        </authorList>
    </citation>
    <scope>NUCLEOTIDE SEQUENCE [LARGE SCALE GENOMIC DNA]</scope>
    <source>
        <strain evidence="10 11">MCCC 1A02139</strain>
    </source>
</reference>
<evidence type="ECO:0000313" key="10">
    <source>
        <dbReference type="EMBL" id="KYO49438.1"/>
    </source>
</evidence>
<dbReference type="GO" id="GO:0042450">
    <property type="term" value="P:L-arginine biosynthetic process via ornithine"/>
    <property type="evidence" value="ECO:0007669"/>
    <property type="project" value="UniProtKB-UniRule"/>
</dbReference>
<dbReference type="Pfam" id="PF00206">
    <property type="entry name" value="Lyase_1"/>
    <property type="match status" value="1"/>
</dbReference>
<keyword evidence="4 7" id="KW-0055">Arginine biosynthesis</keyword>
<evidence type="ECO:0000256" key="7">
    <source>
        <dbReference type="HAMAP-Rule" id="MF_00006"/>
    </source>
</evidence>
<dbReference type="EC" id="4.3.2.1" evidence="3 7"/>
<dbReference type="InterPro" id="IPR008948">
    <property type="entry name" value="L-Aspartase-like"/>
</dbReference>
<dbReference type="PANTHER" id="PTHR43814">
    <property type="entry name" value="ARGININOSUCCINATE LYASE"/>
    <property type="match status" value="1"/>
</dbReference>
<dbReference type="InterPro" id="IPR009049">
    <property type="entry name" value="Argininosuccinate_lyase"/>
</dbReference>
<dbReference type="InterPro" id="IPR020557">
    <property type="entry name" value="Fumarate_lyase_CS"/>
</dbReference>
<dbReference type="UniPathway" id="UPA00068">
    <property type="reaction ID" value="UER00114"/>
</dbReference>
<comment type="similarity">
    <text evidence="7">Belongs to the lyase 1 family. Argininosuccinate lyase subfamily.</text>
</comment>
<proteinExistence type="inferred from homology"/>
<keyword evidence="6 7" id="KW-0456">Lyase</keyword>
<keyword evidence="5 7" id="KW-0028">Amino-acid biosynthesis</keyword>
<evidence type="ECO:0000313" key="11">
    <source>
        <dbReference type="Proteomes" id="UP000075787"/>
    </source>
</evidence>
<gene>
    <name evidence="7" type="primary">argH</name>
    <name evidence="10" type="ORF">AUP44_17380</name>
</gene>
<feature type="domain" description="Argininosuccinate lyase C-terminal" evidence="9">
    <location>
        <begin position="377"/>
        <end position="445"/>
    </location>
</feature>
<dbReference type="FunFam" id="1.10.275.10:FF:000002">
    <property type="entry name" value="Argininosuccinate lyase"/>
    <property type="match status" value="1"/>
</dbReference>
<dbReference type="PANTHER" id="PTHR43814:SF1">
    <property type="entry name" value="ARGININOSUCCINATE LYASE"/>
    <property type="match status" value="1"/>
</dbReference>
<comment type="caution">
    <text evidence="10">The sequence shown here is derived from an EMBL/GenBank/DDBJ whole genome shotgun (WGS) entry which is preliminary data.</text>
</comment>
<dbReference type="EMBL" id="LPZR01000227">
    <property type="protein sequence ID" value="KYO49438.1"/>
    <property type="molecule type" value="Genomic_DNA"/>
</dbReference>
<dbReference type="Pfam" id="PF14698">
    <property type="entry name" value="ASL_C2"/>
    <property type="match status" value="1"/>
</dbReference>
<evidence type="ECO:0000256" key="3">
    <source>
        <dbReference type="ARBA" id="ARBA00012338"/>
    </source>
</evidence>
<dbReference type="FunFam" id="1.20.200.10:FF:000015">
    <property type="entry name" value="argininosuccinate lyase isoform X2"/>
    <property type="match status" value="1"/>
</dbReference>
<dbReference type="HAMAP" id="MF_00006">
    <property type="entry name" value="Arg_succ_lyase"/>
    <property type="match status" value="1"/>
</dbReference>
<dbReference type="Gene3D" id="1.10.275.10">
    <property type="entry name" value="Fumarase/aspartase (N-terminal domain)"/>
    <property type="match status" value="1"/>
</dbReference>
<feature type="domain" description="Fumarate lyase N-terminal" evidence="8">
    <location>
        <begin position="21"/>
        <end position="314"/>
    </location>
</feature>
<dbReference type="InterPro" id="IPR029419">
    <property type="entry name" value="Arg_succ_lyase_C"/>
</dbReference>
<dbReference type="Proteomes" id="UP000075787">
    <property type="component" value="Unassembled WGS sequence"/>
</dbReference>
<evidence type="ECO:0000256" key="1">
    <source>
        <dbReference type="ARBA" id="ARBA00000985"/>
    </source>
</evidence>
<dbReference type="NCBIfam" id="TIGR00838">
    <property type="entry name" value="argH"/>
    <property type="match status" value="1"/>
</dbReference>
<dbReference type="GO" id="GO:0004056">
    <property type="term" value="F:argininosuccinate lyase activity"/>
    <property type="evidence" value="ECO:0007669"/>
    <property type="project" value="UniProtKB-UniRule"/>
</dbReference>
<organism evidence="10 11">
    <name type="scientific">Tistrella mobilis</name>
    <dbReference type="NCBI Taxonomy" id="171437"/>
    <lineage>
        <taxon>Bacteria</taxon>
        <taxon>Pseudomonadati</taxon>
        <taxon>Pseudomonadota</taxon>
        <taxon>Alphaproteobacteria</taxon>
        <taxon>Geminicoccales</taxon>
        <taxon>Geminicoccaceae</taxon>
        <taxon>Tistrella</taxon>
    </lineage>
</organism>
<dbReference type="PRINTS" id="PR00149">
    <property type="entry name" value="FUMRATELYASE"/>
</dbReference>
<accession>A0A162JLL0</accession>
<dbReference type="PROSITE" id="PS00163">
    <property type="entry name" value="FUMARATE_LYASES"/>
    <property type="match status" value="1"/>
</dbReference>
<dbReference type="InterPro" id="IPR022761">
    <property type="entry name" value="Fumarate_lyase_N"/>
</dbReference>
<evidence type="ECO:0000256" key="4">
    <source>
        <dbReference type="ARBA" id="ARBA00022571"/>
    </source>
</evidence>
<dbReference type="AlphaFoldDB" id="A0A162JLL0"/>
<comment type="subcellular location">
    <subcellularLocation>
        <location evidence="7">Cytoplasm</location>
    </subcellularLocation>
</comment>